<gene>
    <name evidence="2" type="ORF">UFOPK1722_00942</name>
</gene>
<dbReference type="AlphaFoldDB" id="A0A6J6ETJ5"/>
<dbReference type="PROSITE" id="PS51671">
    <property type="entry name" value="ACT"/>
    <property type="match status" value="1"/>
</dbReference>
<accession>A0A6J6ETJ5</accession>
<evidence type="ECO:0000259" key="1">
    <source>
        <dbReference type="PROSITE" id="PS51671"/>
    </source>
</evidence>
<proteinExistence type="predicted"/>
<dbReference type="InterPro" id="IPR002912">
    <property type="entry name" value="ACT_dom"/>
</dbReference>
<dbReference type="EMBL" id="CAEZTS010000073">
    <property type="protein sequence ID" value="CAB4579812.1"/>
    <property type="molecule type" value="Genomic_DNA"/>
</dbReference>
<feature type="domain" description="ACT" evidence="1">
    <location>
        <begin position="1"/>
        <end position="76"/>
    </location>
</feature>
<reference evidence="2" key="1">
    <citation type="submission" date="2020-05" db="EMBL/GenBank/DDBJ databases">
        <authorList>
            <person name="Chiriac C."/>
            <person name="Salcher M."/>
            <person name="Ghai R."/>
            <person name="Kavagutti S V."/>
        </authorList>
    </citation>
    <scope>NUCLEOTIDE SEQUENCE</scope>
</reference>
<organism evidence="2">
    <name type="scientific">freshwater metagenome</name>
    <dbReference type="NCBI Taxonomy" id="449393"/>
    <lineage>
        <taxon>unclassified sequences</taxon>
        <taxon>metagenomes</taxon>
        <taxon>ecological metagenomes</taxon>
    </lineage>
</organism>
<sequence length="209" mass="22197">MRLWLPDLPGTLGRVAAAIGRADGDVIGIEILERGAGMAIDELTVVLPDEVTHETLILEVAKVEGVAIEDVHDVAPGRPDQSVLALEVAARIMESPAVDRARTACEAVRGMLESDWCVVVVDGHDEPLASSGEVPDLAWLAAFIEGAGHLSDDAAHEHTPSDMAWARLRDAGATIVCGRLKGAFRLRERRHLTLIARIVAAAVGESPNS</sequence>
<protein>
    <submittedName>
        <fullName evidence="2">Unannotated protein</fullName>
    </submittedName>
</protein>
<name>A0A6J6ETJ5_9ZZZZ</name>
<evidence type="ECO:0000313" key="2">
    <source>
        <dbReference type="EMBL" id="CAB4579812.1"/>
    </source>
</evidence>